<comment type="subcellular location">
    <subcellularLocation>
        <location evidence="5">Mitochondrion inner membrane</location>
    </subcellularLocation>
</comment>
<gene>
    <name evidence="7" type="ORF">Nepgr_016184</name>
</gene>
<dbReference type="Gene3D" id="1.10.8.640">
    <property type="entry name" value="Cytochrome C biogenesis protein"/>
    <property type="match status" value="1"/>
</dbReference>
<dbReference type="GO" id="GO:0005743">
    <property type="term" value="C:mitochondrial inner membrane"/>
    <property type="evidence" value="ECO:0007669"/>
    <property type="project" value="UniProtKB-SubCell"/>
</dbReference>
<keyword evidence="5" id="KW-0496">Mitochondrion</keyword>
<feature type="transmembrane region" description="Helical" evidence="5">
    <location>
        <begin position="130"/>
        <end position="149"/>
    </location>
</feature>
<dbReference type="CDD" id="cd16378">
    <property type="entry name" value="CcmH_N"/>
    <property type="match status" value="1"/>
</dbReference>
<sequence>MSLLPQKPARMDSNAAMAYCSILFIEVECNSLAYKCLWSWTLKRMANEQDAVKKAQIVDARARNISHNVRCTECGSQSIEDSQADIAILLRKLIRDEIRDGKTDKEIYKKLEDEFGETVLYTPKFDMQTAALWLSPLLVAGVAAGAWAYKKHRQNTNVHVMALNLIRGVPLTPKEKQIMLELLTPPPQQASPSSWWSKLRRGYGF</sequence>
<evidence type="ECO:0000256" key="2">
    <source>
        <dbReference type="ARBA" id="ARBA00022617"/>
    </source>
</evidence>
<accession>A0AAD3SM85</accession>
<dbReference type="GO" id="GO:0046872">
    <property type="term" value="F:metal ion binding"/>
    <property type="evidence" value="ECO:0007669"/>
    <property type="project" value="UniProtKB-KW"/>
</dbReference>
<comment type="caution">
    <text evidence="7">The sequence shown here is derived from an EMBL/GenBank/DDBJ whole genome shotgun (WGS) entry which is preliminary data.</text>
</comment>
<name>A0AAD3SM85_NEPGR</name>
<keyword evidence="5" id="KW-0999">Mitochondrion inner membrane</keyword>
<dbReference type="PANTHER" id="PTHR47601:SF1">
    <property type="entry name" value="CYTOCHROME C-TYPE BIOGENESIS CCMH-LIKE MITOCHONDRIAL PROTEIN"/>
    <property type="match status" value="1"/>
</dbReference>
<evidence type="ECO:0000259" key="6">
    <source>
        <dbReference type="Pfam" id="PF03918"/>
    </source>
</evidence>
<evidence type="ECO:0000256" key="1">
    <source>
        <dbReference type="ARBA" id="ARBA00010342"/>
    </source>
</evidence>
<dbReference type="Pfam" id="PF03918">
    <property type="entry name" value="CcmH"/>
    <property type="match status" value="1"/>
</dbReference>
<dbReference type="EMBL" id="BSYO01000014">
    <property type="protein sequence ID" value="GMH14343.1"/>
    <property type="molecule type" value="Genomic_DNA"/>
</dbReference>
<keyword evidence="5" id="KW-0472">Membrane</keyword>
<evidence type="ECO:0000256" key="3">
    <source>
        <dbReference type="ARBA" id="ARBA00022723"/>
    </source>
</evidence>
<dbReference type="InterPro" id="IPR005616">
    <property type="entry name" value="CcmH/CycL/Ccl2/NrfF_N"/>
</dbReference>
<feature type="domain" description="CcmH/CycL/Ccl2/NrfF N-terminal" evidence="6">
    <location>
        <begin position="38"/>
        <end position="177"/>
    </location>
</feature>
<keyword evidence="3 5" id="KW-0479">Metal-binding</keyword>
<keyword evidence="5" id="KW-1133">Transmembrane helix</keyword>
<keyword evidence="5" id="KW-0812">Transmembrane</keyword>
<evidence type="ECO:0000313" key="8">
    <source>
        <dbReference type="Proteomes" id="UP001279734"/>
    </source>
</evidence>
<protein>
    <recommendedName>
        <fullName evidence="5">Cytochrome c-type biogenesis protein</fullName>
    </recommendedName>
</protein>
<evidence type="ECO:0000313" key="7">
    <source>
        <dbReference type="EMBL" id="GMH14343.1"/>
    </source>
</evidence>
<evidence type="ECO:0000256" key="5">
    <source>
        <dbReference type="RuleBase" id="RU364112"/>
    </source>
</evidence>
<reference evidence="7" key="1">
    <citation type="submission" date="2023-05" db="EMBL/GenBank/DDBJ databases">
        <title>Nepenthes gracilis genome sequencing.</title>
        <authorList>
            <person name="Fukushima K."/>
        </authorList>
    </citation>
    <scope>NUCLEOTIDE SEQUENCE</scope>
    <source>
        <strain evidence="7">SING2019-196</strain>
    </source>
</reference>
<keyword evidence="4 5" id="KW-0408">Iron</keyword>
<dbReference type="PANTHER" id="PTHR47601">
    <property type="match status" value="1"/>
</dbReference>
<dbReference type="Proteomes" id="UP001279734">
    <property type="component" value="Unassembled WGS sequence"/>
</dbReference>
<organism evidence="7 8">
    <name type="scientific">Nepenthes gracilis</name>
    <name type="common">Slender pitcher plant</name>
    <dbReference type="NCBI Taxonomy" id="150966"/>
    <lineage>
        <taxon>Eukaryota</taxon>
        <taxon>Viridiplantae</taxon>
        <taxon>Streptophyta</taxon>
        <taxon>Embryophyta</taxon>
        <taxon>Tracheophyta</taxon>
        <taxon>Spermatophyta</taxon>
        <taxon>Magnoliopsida</taxon>
        <taxon>eudicotyledons</taxon>
        <taxon>Gunneridae</taxon>
        <taxon>Pentapetalae</taxon>
        <taxon>Caryophyllales</taxon>
        <taxon>Nepenthaceae</taxon>
        <taxon>Nepenthes</taxon>
    </lineage>
</organism>
<evidence type="ECO:0000256" key="4">
    <source>
        <dbReference type="ARBA" id="ARBA00023004"/>
    </source>
</evidence>
<proteinExistence type="inferred from homology"/>
<dbReference type="AlphaFoldDB" id="A0AAD3SM85"/>
<keyword evidence="2 5" id="KW-0349">Heme</keyword>
<comment type="similarity">
    <text evidence="1 5">Belongs to the CcmH/CycL/Ccl2/NrfF family.</text>
</comment>
<dbReference type="InterPro" id="IPR038297">
    <property type="entry name" value="CcmH/CycL/NrfF/Ccl2_sf"/>
</dbReference>
<keyword evidence="8" id="KW-1185">Reference proteome</keyword>